<dbReference type="Gene3D" id="3.90.550.10">
    <property type="entry name" value="Spore Coat Polysaccharide Biosynthesis Protein SpsA, Chain A"/>
    <property type="match status" value="1"/>
</dbReference>
<dbReference type="STRING" id="269796.Rru_A1511"/>
<reference evidence="3 4" key="1">
    <citation type="journal article" date="2011" name="Stand. Genomic Sci.">
        <title>Complete genome sequence of Rhodospirillum rubrum type strain (S1).</title>
        <authorList>
            <person name="Munk A.C."/>
            <person name="Copeland A."/>
            <person name="Lucas S."/>
            <person name="Lapidus A."/>
            <person name="Del Rio T.G."/>
            <person name="Barry K."/>
            <person name="Detter J.C."/>
            <person name="Hammon N."/>
            <person name="Israni S."/>
            <person name="Pitluck S."/>
            <person name="Brettin T."/>
            <person name="Bruce D."/>
            <person name="Han C."/>
            <person name="Tapia R."/>
            <person name="Gilna P."/>
            <person name="Schmutz J."/>
            <person name="Larimer F."/>
            <person name="Land M."/>
            <person name="Kyrpides N.C."/>
            <person name="Mavromatis K."/>
            <person name="Richardson P."/>
            <person name="Rohde M."/>
            <person name="Goker M."/>
            <person name="Klenk H.P."/>
            <person name="Zhang Y."/>
            <person name="Roberts G.P."/>
            <person name="Reslewic S."/>
            <person name="Schwartz D.C."/>
        </authorList>
    </citation>
    <scope>NUCLEOTIDE SEQUENCE [LARGE SCALE GENOMIC DNA]</scope>
    <source>
        <strain evidence="4">ATCC 11170 / ATH 1.1.1 / DSM 467 / LMG 4362 / NCIMB 8255 / S1</strain>
    </source>
</reference>
<gene>
    <name evidence="3" type="ordered locus">Rru_A1511</name>
</gene>
<proteinExistence type="inferred from homology"/>
<dbReference type="AlphaFoldDB" id="Q2RU83"/>
<dbReference type="Pfam" id="PF00535">
    <property type="entry name" value="Glycos_transf_2"/>
    <property type="match status" value="1"/>
</dbReference>
<comment type="similarity">
    <text evidence="1">Belongs to the glycosyltransferase 2 family. WaaE/KdtX subfamily.</text>
</comment>
<evidence type="ECO:0000313" key="3">
    <source>
        <dbReference type="EMBL" id="ABC22312.1"/>
    </source>
</evidence>
<evidence type="ECO:0000256" key="1">
    <source>
        <dbReference type="ARBA" id="ARBA00038494"/>
    </source>
</evidence>
<evidence type="ECO:0000313" key="4">
    <source>
        <dbReference type="Proteomes" id="UP000001929"/>
    </source>
</evidence>
<dbReference type="KEGG" id="rru:Rru_A1511"/>
<name>Q2RU83_RHORT</name>
<organism evidence="3 4">
    <name type="scientific">Rhodospirillum rubrum (strain ATCC 11170 / ATH 1.1.1 / DSM 467 / LMG 4362 / NCIMB 8255 / S1)</name>
    <dbReference type="NCBI Taxonomy" id="269796"/>
    <lineage>
        <taxon>Bacteria</taxon>
        <taxon>Pseudomonadati</taxon>
        <taxon>Pseudomonadota</taxon>
        <taxon>Alphaproteobacteria</taxon>
        <taxon>Rhodospirillales</taxon>
        <taxon>Rhodospirillaceae</taxon>
        <taxon>Rhodospirillum</taxon>
    </lineage>
</organism>
<dbReference type="eggNOG" id="COG0463">
    <property type="taxonomic scope" value="Bacteria"/>
</dbReference>
<keyword evidence="4" id="KW-1185">Reference proteome</keyword>
<dbReference type="EnsemblBacteria" id="ABC22312">
    <property type="protein sequence ID" value="ABC22312"/>
    <property type="gene ID" value="Rru_A1511"/>
</dbReference>
<dbReference type="SUPFAM" id="SSF53448">
    <property type="entry name" value="Nucleotide-diphospho-sugar transferases"/>
    <property type="match status" value="1"/>
</dbReference>
<dbReference type="Proteomes" id="UP000001929">
    <property type="component" value="Chromosome"/>
</dbReference>
<dbReference type="HOGENOM" id="CLU_023736_3_0_5"/>
<dbReference type="CAZy" id="GT2">
    <property type="family name" value="Glycosyltransferase Family 2"/>
</dbReference>
<dbReference type="PANTHER" id="PTHR43630">
    <property type="entry name" value="POLY-BETA-1,6-N-ACETYL-D-GLUCOSAMINE SYNTHASE"/>
    <property type="match status" value="1"/>
</dbReference>
<dbReference type="Gene3D" id="1.25.40.10">
    <property type="entry name" value="Tetratricopeptide repeat domain"/>
    <property type="match status" value="1"/>
</dbReference>
<keyword evidence="3" id="KW-0808">Transferase</keyword>
<dbReference type="InterPro" id="IPR029044">
    <property type="entry name" value="Nucleotide-diphossugar_trans"/>
</dbReference>
<evidence type="ECO:0000259" key="2">
    <source>
        <dbReference type="Pfam" id="PF00535"/>
    </source>
</evidence>
<dbReference type="PANTHER" id="PTHR43630:SF2">
    <property type="entry name" value="GLYCOSYLTRANSFERASE"/>
    <property type="match status" value="1"/>
</dbReference>
<accession>Q2RU83</accession>
<dbReference type="InterPro" id="IPR001173">
    <property type="entry name" value="Glyco_trans_2-like"/>
</dbReference>
<sequence length="359" mass="39855">MIMRDEERLIPEFLDHSRGLYDQFVVVDTGSVDRTVPLLTAAGAEVHRQPWRDDFARARNESLRHATADWILVLDADEFPQEGFAEEIRALIASPGVGAATILRHDEQKNGIVRKARPLRLFRNDPGVAYRCRIHEDASESIAAMLAKRGERIAALETPVRHVGYLPQHMTGQNKERRDERLLKLALKDDPKDLYSRYKLLELYRFWGKAAKTAPIARECRRLIEAGQRIVPAHIAGDLVEMIRAALFAKDAEGGLAFLESMAPVADQTGHYHLACGLLLENKACFAEAGDRFRRAMAVATLDPARALIETRALAGLTRLAMAQGDMAGAKAHALDAARISPDDAEIALALGFLESLRL</sequence>
<dbReference type="EMBL" id="CP000230">
    <property type="protein sequence ID" value="ABC22312.1"/>
    <property type="molecule type" value="Genomic_DNA"/>
</dbReference>
<dbReference type="PATRIC" id="fig|269796.9.peg.1584"/>
<dbReference type="InterPro" id="IPR011990">
    <property type="entry name" value="TPR-like_helical_dom_sf"/>
</dbReference>
<feature type="domain" description="Glycosyltransferase 2-like" evidence="2">
    <location>
        <begin position="4"/>
        <end position="110"/>
    </location>
</feature>
<dbReference type="GO" id="GO:0016740">
    <property type="term" value="F:transferase activity"/>
    <property type="evidence" value="ECO:0007669"/>
    <property type="project" value="UniProtKB-KW"/>
</dbReference>
<protein>
    <submittedName>
        <fullName evidence="3">Glycosyl transferase, family 2</fullName>
    </submittedName>
</protein>